<comment type="caution">
    <text evidence="1">The sequence shown here is derived from an EMBL/GenBank/DDBJ whole genome shotgun (WGS) entry which is preliminary data.</text>
</comment>
<dbReference type="Proteomes" id="UP001500831">
    <property type="component" value="Unassembled WGS sequence"/>
</dbReference>
<reference evidence="2" key="1">
    <citation type="journal article" date="2019" name="Int. J. Syst. Evol. Microbiol.">
        <title>The Global Catalogue of Microorganisms (GCM) 10K type strain sequencing project: providing services to taxonomists for standard genome sequencing and annotation.</title>
        <authorList>
            <consortium name="The Broad Institute Genomics Platform"/>
            <consortium name="The Broad Institute Genome Sequencing Center for Infectious Disease"/>
            <person name="Wu L."/>
            <person name="Ma J."/>
        </authorList>
    </citation>
    <scope>NUCLEOTIDE SEQUENCE [LARGE SCALE GENOMIC DNA]</scope>
    <source>
        <strain evidence="2">JCM 6242</strain>
    </source>
</reference>
<sequence>MTSGLDRPARWAAGTTFVPTGDGWLVHGPDEDFMVVQVPPEDRAVVTGLISGDLGVRAALERVPAAADLVSELAATPEDTAGTVTGAAVLPHTAEVLLVGDGPLLDPLSRCLRQAGLAVRHGRSGDDVGSQAAALVACAEHLPDAAWRELDARCRDLRIAWHRGHSEGRRWYVGPFTPPTGGTGYEDLRLRRLAACPWPDELTAYWAFLDAGGRPAAPADPAGAEVAAALITTDLRAWFDGAPPPGDGHQVGIDLAAGEIRRHPVLPVPHGLMRETPA</sequence>
<protein>
    <submittedName>
        <fullName evidence="1">Uncharacterized protein</fullName>
    </submittedName>
</protein>
<organism evidence="1 2">
    <name type="scientific">Streptosporangium fragile</name>
    <dbReference type="NCBI Taxonomy" id="46186"/>
    <lineage>
        <taxon>Bacteria</taxon>
        <taxon>Bacillati</taxon>
        <taxon>Actinomycetota</taxon>
        <taxon>Actinomycetes</taxon>
        <taxon>Streptosporangiales</taxon>
        <taxon>Streptosporangiaceae</taxon>
        <taxon>Streptosporangium</taxon>
    </lineage>
</organism>
<evidence type="ECO:0000313" key="1">
    <source>
        <dbReference type="EMBL" id="GAA2896699.1"/>
    </source>
</evidence>
<dbReference type="Gene3D" id="3.40.50.720">
    <property type="entry name" value="NAD(P)-binding Rossmann-like Domain"/>
    <property type="match status" value="1"/>
</dbReference>
<evidence type="ECO:0000313" key="2">
    <source>
        <dbReference type="Proteomes" id="UP001500831"/>
    </source>
</evidence>
<dbReference type="RefSeq" id="WP_344978899.1">
    <property type="nucleotide sequence ID" value="NZ_BAAAVI010000058.1"/>
</dbReference>
<gene>
    <name evidence="1" type="ORF">GCM10010517_61690</name>
</gene>
<name>A0ABP6ILM2_9ACTN</name>
<dbReference type="EMBL" id="BAAAVI010000058">
    <property type="protein sequence ID" value="GAA2896699.1"/>
    <property type="molecule type" value="Genomic_DNA"/>
</dbReference>
<keyword evidence="2" id="KW-1185">Reference proteome</keyword>
<accession>A0ABP6ILM2</accession>
<proteinExistence type="predicted"/>